<evidence type="ECO:0000256" key="5">
    <source>
        <dbReference type="ARBA" id="ARBA00022989"/>
    </source>
</evidence>
<dbReference type="PANTHER" id="PTHR21137">
    <property type="entry name" value="ODORANT RECEPTOR"/>
    <property type="match status" value="1"/>
</dbReference>
<name>A0A8D8AJQ9_CULPI</name>
<evidence type="ECO:0000256" key="4">
    <source>
        <dbReference type="ARBA" id="ARBA00022725"/>
    </source>
</evidence>
<organism evidence="10">
    <name type="scientific">Culex pipiens</name>
    <name type="common">House mosquito</name>
    <dbReference type="NCBI Taxonomy" id="7175"/>
    <lineage>
        <taxon>Eukaryota</taxon>
        <taxon>Metazoa</taxon>
        <taxon>Ecdysozoa</taxon>
        <taxon>Arthropoda</taxon>
        <taxon>Hexapoda</taxon>
        <taxon>Insecta</taxon>
        <taxon>Pterygota</taxon>
        <taxon>Neoptera</taxon>
        <taxon>Endopterygota</taxon>
        <taxon>Diptera</taxon>
        <taxon>Nematocera</taxon>
        <taxon>Culicoidea</taxon>
        <taxon>Culicidae</taxon>
        <taxon>Culicinae</taxon>
        <taxon>Culicini</taxon>
        <taxon>Culex</taxon>
        <taxon>Culex</taxon>
    </lineage>
</organism>
<evidence type="ECO:0000313" key="10">
    <source>
        <dbReference type="EMBL" id="CAG6458544.1"/>
    </source>
</evidence>
<dbReference type="Pfam" id="PF02949">
    <property type="entry name" value="7tm_6"/>
    <property type="match status" value="1"/>
</dbReference>
<keyword evidence="4 9" id="KW-0552">Olfaction</keyword>
<keyword evidence="5 9" id="KW-1133">Transmembrane helix</keyword>
<dbReference type="PANTHER" id="PTHR21137:SF44">
    <property type="entry name" value="ODORANT RECEPTOR 13A-RELATED"/>
    <property type="match status" value="1"/>
</dbReference>
<feature type="transmembrane region" description="Helical" evidence="9">
    <location>
        <begin position="130"/>
        <end position="154"/>
    </location>
</feature>
<evidence type="ECO:0000256" key="7">
    <source>
        <dbReference type="ARBA" id="ARBA00023170"/>
    </source>
</evidence>
<feature type="transmembrane region" description="Helical" evidence="9">
    <location>
        <begin position="264"/>
        <end position="287"/>
    </location>
</feature>
<dbReference type="GO" id="GO:0004984">
    <property type="term" value="F:olfactory receptor activity"/>
    <property type="evidence" value="ECO:0007669"/>
    <property type="project" value="InterPro"/>
</dbReference>
<proteinExistence type="inferred from homology"/>
<dbReference type="GO" id="GO:0005549">
    <property type="term" value="F:odorant binding"/>
    <property type="evidence" value="ECO:0007669"/>
    <property type="project" value="InterPro"/>
</dbReference>
<keyword evidence="3 9" id="KW-0812">Transmembrane</keyword>
<keyword evidence="8 9" id="KW-0807">Transducer</keyword>
<evidence type="ECO:0000256" key="6">
    <source>
        <dbReference type="ARBA" id="ARBA00023136"/>
    </source>
</evidence>
<feature type="transmembrane region" description="Helical" evidence="9">
    <location>
        <begin position="40"/>
        <end position="60"/>
    </location>
</feature>
<feature type="transmembrane region" description="Helical" evidence="9">
    <location>
        <begin position="293"/>
        <end position="316"/>
    </location>
</feature>
<feature type="transmembrane region" description="Helical" evidence="9">
    <location>
        <begin position="190"/>
        <end position="214"/>
    </location>
</feature>
<reference evidence="10" key="1">
    <citation type="submission" date="2021-05" db="EMBL/GenBank/DDBJ databases">
        <authorList>
            <person name="Alioto T."/>
            <person name="Alioto T."/>
            <person name="Gomez Garrido J."/>
        </authorList>
    </citation>
    <scope>NUCLEOTIDE SEQUENCE</scope>
</reference>
<dbReference type="GO" id="GO:0005886">
    <property type="term" value="C:plasma membrane"/>
    <property type="evidence" value="ECO:0007669"/>
    <property type="project" value="UniProtKB-SubCell"/>
</dbReference>
<sequence length="393" mass="45620">MYVFEDTLKSLNSMFYATGIPPCNEFYPKTIRVIFNENKFFMFAFLLLLYAELGEIIYLAQMLQREFSFLELTFQAPGVGYCSIGLLKMVVLAVKRDSIAELVQNLRDVWDQSIITVEHKKICENVMKPAIFNTTLTAVVNFAMGISFTVLPIAEMIYHYALTGRWVRQLPFLIWWPFDPLSGNKYFLVYPLYIVIGFSAIIIHMAFDCLFCILTAHICMNFRILEHDFENLKSSSDINETSESVRILVEKHQRLDKFKEAVDGIFRFTLCYNFFVSSIIICIQGFMVTAASGYTLIKFALFLASFLVELFLLCFYGQDVSESSSKVAQAAYNCSWYNESKKFRQLILQIIMKAQQPLVLMAWKFWPVNIMTFSNILSASWSYFTLLRTVYYK</sequence>
<protein>
    <recommendedName>
        <fullName evidence="9">Odorant receptor</fullName>
    </recommendedName>
</protein>
<keyword evidence="6 9" id="KW-0472">Membrane</keyword>
<dbReference type="InterPro" id="IPR004117">
    <property type="entry name" value="7tm6_olfct_rcpt"/>
</dbReference>
<keyword evidence="7 9" id="KW-0675">Receptor</keyword>
<evidence type="ECO:0000256" key="1">
    <source>
        <dbReference type="ARBA" id="ARBA00004141"/>
    </source>
</evidence>
<evidence type="ECO:0000256" key="8">
    <source>
        <dbReference type="ARBA" id="ARBA00023224"/>
    </source>
</evidence>
<accession>A0A8D8AJQ9</accession>
<comment type="similarity">
    <text evidence="9">Belongs to the insect chemoreceptor superfamily. Heteromeric odorant receptor channel (TC 1.A.69) family.</text>
</comment>
<feature type="transmembrane region" description="Helical" evidence="9">
    <location>
        <begin position="372"/>
        <end position="391"/>
    </location>
</feature>
<dbReference type="GO" id="GO:0007165">
    <property type="term" value="P:signal transduction"/>
    <property type="evidence" value="ECO:0007669"/>
    <property type="project" value="UniProtKB-KW"/>
</dbReference>
<evidence type="ECO:0000256" key="3">
    <source>
        <dbReference type="ARBA" id="ARBA00022692"/>
    </source>
</evidence>
<keyword evidence="2 9" id="KW-0716">Sensory transduction</keyword>
<comment type="subcellular location">
    <subcellularLocation>
        <location evidence="9">Cell membrane</location>
        <topology evidence="9">Multi-pass membrane protein</topology>
    </subcellularLocation>
    <subcellularLocation>
        <location evidence="1">Membrane</location>
        <topology evidence="1">Multi-pass membrane protein</topology>
    </subcellularLocation>
</comment>
<dbReference type="AlphaFoldDB" id="A0A8D8AJQ9"/>
<dbReference type="EMBL" id="HBUE01035491">
    <property type="protein sequence ID" value="CAG6458544.1"/>
    <property type="molecule type" value="Transcribed_RNA"/>
</dbReference>
<evidence type="ECO:0000256" key="2">
    <source>
        <dbReference type="ARBA" id="ARBA00022606"/>
    </source>
</evidence>
<evidence type="ECO:0000256" key="9">
    <source>
        <dbReference type="RuleBase" id="RU351113"/>
    </source>
</evidence>
<feature type="transmembrane region" description="Helical" evidence="9">
    <location>
        <begin position="72"/>
        <end position="94"/>
    </location>
</feature>